<evidence type="ECO:0008006" key="13">
    <source>
        <dbReference type="Google" id="ProtNLM"/>
    </source>
</evidence>
<dbReference type="SUPFAM" id="SSF90123">
    <property type="entry name" value="ABC transporter transmembrane region"/>
    <property type="match status" value="1"/>
</dbReference>
<dbReference type="PANTHER" id="PTHR43394:SF1">
    <property type="entry name" value="ATP-BINDING CASSETTE SUB-FAMILY B MEMBER 10, MITOCHONDRIAL"/>
    <property type="match status" value="1"/>
</dbReference>
<dbReference type="PROSITE" id="PS50893">
    <property type="entry name" value="ABC_TRANSPORTER_2"/>
    <property type="match status" value="1"/>
</dbReference>
<keyword evidence="4" id="KW-0547">Nucleotide-binding</keyword>
<feature type="domain" description="ABC transmembrane type-1" evidence="10">
    <location>
        <begin position="35"/>
        <end position="418"/>
    </location>
</feature>
<comment type="subcellular location">
    <subcellularLocation>
        <location evidence="1">Cell membrane</location>
        <topology evidence="1">Multi-pass membrane protein</topology>
    </subcellularLocation>
</comment>
<feature type="transmembrane region" description="Helical" evidence="8">
    <location>
        <begin position="175"/>
        <end position="196"/>
    </location>
</feature>
<evidence type="ECO:0000259" key="9">
    <source>
        <dbReference type="PROSITE" id="PS50893"/>
    </source>
</evidence>
<evidence type="ECO:0000256" key="5">
    <source>
        <dbReference type="ARBA" id="ARBA00022840"/>
    </source>
</evidence>
<evidence type="ECO:0000313" key="11">
    <source>
        <dbReference type="EMBL" id="PNT96442.1"/>
    </source>
</evidence>
<evidence type="ECO:0000256" key="6">
    <source>
        <dbReference type="ARBA" id="ARBA00022989"/>
    </source>
</evidence>
<feature type="transmembrane region" description="Helical" evidence="8">
    <location>
        <begin position="260"/>
        <end position="293"/>
    </location>
</feature>
<dbReference type="CDD" id="cd03254">
    <property type="entry name" value="ABCC_Glucan_exporter_like"/>
    <property type="match status" value="1"/>
</dbReference>
<keyword evidence="5" id="KW-0067">ATP-binding</keyword>
<organism evidence="11 12">
    <name type="scientific">Clostridium thermosuccinogenes</name>
    <dbReference type="NCBI Taxonomy" id="84032"/>
    <lineage>
        <taxon>Bacteria</taxon>
        <taxon>Bacillati</taxon>
        <taxon>Bacillota</taxon>
        <taxon>Clostridia</taxon>
        <taxon>Eubacteriales</taxon>
        <taxon>Clostridiaceae</taxon>
        <taxon>Clostridium</taxon>
    </lineage>
</organism>
<dbReference type="PROSITE" id="PS50929">
    <property type="entry name" value="ABC_TM1F"/>
    <property type="match status" value="1"/>
</dbReference>
<dbReference type="InterPro" id="IPR003439">
    <property type="entry name" value="ABC_transporter-like_ATP-bd"/>
</dbReference>
<dbReference type="InterPro" id="IPR036640">
    <property type="entry name" value="ABC1_TM_sf"/>
</dbReference>
<evidence type="ECO:0000256" key="8">
    <source>
        <dbReference type="SAM" id="Phobius"/>
    </source>
</evidence>
<dbReference type="Proteomes" id="UP000236151">
    <property type="component" value="Unassembled WGS sequence"/>
</dbReference>
<dbReference type="FunFam" id="3.40.50.300:FF:000287">
    <property type="entry name" value="Multidrug ABC transporter ATP-binding protein"/>
    <property type="match status" value="1"/>
</dbReference>
<dbReference type="Pfam" id="PF00005">
    <property type="entry name" value="ABC_tran"/>
    <property type="match status" value="1"/>
</dbReference>
<dbReference type="GO" id="GO:0016887">
    <property type="term" value="F:ATP hydrolysis activity"/>
    <property type="evidence" value="ECO:0007669"/>
    <property type="project" value="InterPro"/>
</dbReference>
<dbReference type="PANTHER" id="PTHR43394">
    <property type="entry name" value="ATP-DEPENDENT PERMEASE MDL1, MITOCHONDRIAL"/>
    <property type="match status" value="1"/>
</dbReference>
<dbReference type="PROSITE" id="PS00211">
    <property type="entry name" value="ABC_TRANSPORTER_1"/>
    <property type="match status" value="1"/>
</dbReference>
<proteinExistence type="predicted"/>
<dbReference type="InterPro" id="IPR017871">
    <property type="entry name" value="ABC_transporter-like_CS"/>
</dbReference>
<dbReference type="GO" id="GO:0005524">
    <property type="term" value="F:ATP binding"/>
    <property type="evidence" value="ECO:0007669"/>
    <property type="project" value="UniProtKB-KW"/>
</dbReference>
<dbReference type="InterPro" id="IPR027417">
    <property type="entry name" value="P-loop_NTPase"/>
</dbReference>
<feature type="domain" description="ABC transporter" evidence="9">
    <location>
        <begin position="452"/>
        <end position="686"/>
    </location>
</feature>
<protein>
    <recommendedName>
        <fullName evidence="13">Lipid A ABC transporter permease/ATP-binding protein</fullName>
    </recommendedName>
</protein>
<evidence type="ECO:0000256" key="2">
    <source>
        <dbReference type="ARBA" id="ARBA00022448"/>
    </source>
</evidence>
<dbReference type="OrthoDB" id="9762778at2"/>
<accession>A0A2K2FCC8</accession>
<feature type="transmembrane region" description="Helical" evidence="8">
    <location>
        <begin position="30"/>
        <end position="50"/>
    </location>
</feature>
<dbReference type="InterPro" id="IPR039421">
    <property type="entry name" value="Type_1_exporter"/>
</dbReference>
<gene>
    <name evidence="11" type="ORF">CDQ84_15275</name>
</gene>
<keyword evidence="7 8" id="KW-0472">Membrane</keyword>
<name>A0A2K2FCC8_9CLOT</name>
<comment type="caution">
    <text evidence="11">The sequence shown here is derived from an EMBL/GenBank/DDBJ whole genome shotgun (WGS) entry which is preliminary data.</text>
</comment>
<dbReference type="EMBL" id="NIOJ01000049">
    <property type="protein sequence ID" value="PNT96442.1"/>
    <property type="molecule type" value="Genomic_DNA"/>
</dbReference>
<dbReference type="SUPFAM" id="SSF52540">
    <property type="entry name" value="P-loop containing nucleoside triphosphate hydrolases"/>
    <property type="match status" value="1"/>
</dbReference>
<keyword evidence="12" id="KW-1185">Reference proteome</keyword>
<dbReference type="GO" id="GO:0005886">
    <property type="term" value="C:plasma membrane"/>
    <property type="evidence" value="ECO:0007669"/>
    <property type="project" value="UniProtKB-SubCell"/>
</dbReference>
<evidence type="ECO:0000256" key="1">
    <source>
        <dbReference type="ARBA" id="ARBA00004651"/>
    </source>
</evidence>
<sequence>MSMSYYEEETQVKAYDSKLMKRLMSYAKKYWAFFAAAILLLVAVTVIDLLKPYFIKIAIDDYLNGYQKPMITYEASSGVEGVEFEGRIYKRVESVPEEIPEDRVFFIDYVDNIPYLVNGIVEPEMMGSATVAEISEESRQYQLHYGDSIILEARRLDRNEVKIFRSKDLNAMKTIGIIFILAIIAGFLFNFLQTYILNYVGQTIIFNIRQEIFSHIQKMPIAFFDKNPVGRLVTRVTNDTETLNDMYTNVLVSLLKDFCILVGVIIIMFSMNMVLALIIIGAIPVVVLVTVFFRKNARKAYRRIRVALARINTVLSENISGMRVIQIFDRQKEKLEEFKKTNKEYYKATMGEVVVSGVFRPLIELISSATIAALLWFGGIRVLDGTLQFGVLFAFVDYVGQFFHPINDMAEKYNILQAAMASSERIFGILDTPGEPDEGSIEMDKDRIKGDIEFKNVWFAYNDDEWVLKDVSFKVPAGKTLAIVGATGAGKTSIINLLNRFYEIRKGQILMDGIDIRQIKKKSLRENVGMVLQDVFLFSGTVMENIRLSEDRISDEEVKKASAYVNADGFIQGLPNGYDEEVKERGATFSAGQRQLLAFARALAFDPSILILDEATANIDTETELLIQDALAKLTRNRTTIVIAHRLSTIQHADNIIVLHKGRIREMGNHQELLAKRGMYYNLYKLQYEGNRA</sequence>
<dbReference type="SMART" id="SM00382">
    <property type="entry name" value="AAA"/>
    <property type="match status" value="1"/>
</dbReference>
<dbReference type="Gene3D" id="1.20.1560.10">
    <property type="entry name" value="ABC transporter type 1, transmembrane domain"/>
    <property type="match status" value="1"/>
</dbReference>
<dbReference type="KEGG" id="cthd:CDO33_14240"/>
<dbReference type="Gene3D" id="3.40.50.300">
    <property type="entry name" value="P-loop containing nucleotide triphosphate hydrolases"/>
    <property type="match status" value="1"/>
</dbReference>
<dbReference type="GO" id="GO:0015421">
    <property type="term" value="F:ABC-type oligopeptide transporter activity"/>
    <property type="evidence" value="ECO:0007669"/>
    <property type="project" value="TreeGrafter"/>
</dbReference>
<evidence type="ECO:0000259" key="10">
    <source>
        <dbReference type="PROSITE" id="PS50929"/>
    </source>
</evidence>
<reference evidence="12" key="1">
    <citation type="submission" date="2017-06" db="EMBL/GenBank/DDBJ databases">
        <title>Investigating the central metabolism of Clostridium thermosuccinogenes.</title>
        <authorList>
            <person name="Koendjbiharie J.G."/>
            <person name="Van Kranenburg R."/>
            <person name="Vriesendorp B."/>
        </authorList>
    </citation>
    <scope>NUCLEOTIDE SEQUENCE [LARGE SCALE GENOMIC DNA]</scope>
    <source>
        <strain evidence="12">DSM 5806</strain>
    </source>
</reference>
<dbReference type="AlphaFoldDB" id="A0A2K2FCC8"/>
<keyword evidence="2" id="KW-0813">Transport</keyword>
<keyword evidence="3 8" id="KW-0812">Transmembrane</keyword>
<dbReference type="Pfam" id="PF00664">
    <property type="entry name" value="ABC_membrane"/>
    <property type="match status" value="1"/>
</dbReference>
<evidence type="ECO:0000256" key="4">
    <source>
        <dbReference type="ARBA" id="ARBA00022741"/>
    </source>
</evidence>
<dbReference type="InterPro" id="IPR003593">
    <property type="entry name" value="AAA+_ATPase"/>
</dbReference>
<evidence type="ECO:0000256" key="3">
    <source>
        <dbReference type="ARBA" id="ARBA00022692"/>
    </source>
</evidence>
<dbReference type="CDD" id="cd18544">
    <property type="entry name" value="ABC_6TM_TmrA_like"/>
    <property type="match status" value="1"/>
</dbReference>
<keyword evidence="6 8" id="KW-1133">Transmembrane helix</keyword>
<evidence type="ECO:0000256" key="7">
    <source>
        <dbReference type="ARBA" id="ARBA00023136"/>
    </source>
</evidence>
<dbReference type="InterPro" id="IPR011527">
    <property type="entry name" value="ABC1_TM_dom"/>
</dbReference>
<evidence type="ECO:0000313" key="12">
    <source>
        <dbReference type="Proteomes" id="UP000236151"/>
    </source>
</evidence>